<dbReference type="OrthoDB" id="6151406at2759"/>
<evidence type="ECO:0000259" key="2">
    <source>
        <dbReference type="PROSITE" id="PS50835"/>
    </source>
</evidence>
<keyword evidence="4" id="KW-1185">Reference proteome</keyword>
<protein>
    <recommendedName>
        <fullName evidence="2">Ig-like domain-containing protein</fullName>
    </recommendedName>
</protein>
<dbReference type="EnsemblMetazoa" id="G11068.2">
    <property type="protein sequence ID" value="G11068.2:cds"/>
    <property type="gene ID" value="G11068"/>
</dbReference>
<name>A0A8W8HU73_MAGGI</name>
<evidence type="ECO:0000313" key="4">
    <source>
        <dbReference type="Proteomes" id="UP000005408"/>
    </source>
</evidence>
<dbReference type="InterPro" id="IPR013783">
    <property type="entry name" value="Ig-like_fold"/>
</dbReference>
<keyword evidence="1" id="KW-0732">Signal</keyword>
<accession>A0A8W8HU73</accession>
<evidence type="ECO:0000313" key="3">
    <source>
        <dbReference type="EnsemblMetazoa" id="G11068.3:cds"/>
    </source>
</evidence>
<dbReference type="Proteomes" id="UP000005408">
    <property type="component" value="Unassembled WGS sequence"/>
</dbReference>
<feature type="signal peptide" evidence="1">
    <location>
        <begin position="1"/>
        <end position="25"/>
    </location>
</feature>
<feature type="chain" id="PRO_5042430682" description="Ig-like domain-containing protein" evidence="1">
    <location>
        <begin position="26"/>
        <end position="111"/>
    </location>
</feature>
<organism evidence="3 4">
    <name type="scientific">Magallana gigas</name>
    <name type="common">Pacific oyster</name>
    <name type="synonym">Crassostrea gigas</name>
    <dbReference type="NCBI Taxonomy" id="29159"/>
    <lineage>
        <taxon>Eukaryota</taxon>
        <taxon>Metazoa</taxon>
        <taxon>Spiralia</taxon>
        <taxon>Lophotrochozoa</taxon>
        <taxon>Mollusca</taxon>
        <taxon>Bivalvia</taxon>
        <taxon>Autobranchia</taxon>
        <taxon>Pteriomorphia</taxon>
        <taxon>Ostreida</taxon>
        <taxon>Ostreoidea</taxon>
        <taxon>Ostreidae</taxon>
        <taxon>Magallana</taxon>
    </lineage>
</organism>
<dbReference type="InterPro" id="IPR007110">
    <property type="entry name" value="Ig-like_dom"/>
</dbReference>
<proteinExistence type="predicted"/>
<dbReference type="EnsemblMetazoa" id="G11068.4">
    <property type="protein sequence ID" value="G11068.4:cds"/>
    <property type="gene ID" value="G11068"/>
</dbReference>
<sequence>MLGKRLQYFVCFIGVALSLFYEIECRPTESIDTEIIFARCGDKKTLQCLTEDGQKGCIMKNGIVESNTGKLVLESVTKNDEGLYECFITDPSIPARRYNVTLSESKNASCE</sequence>
<feature type="domain" description="Ig-like" evidence="2">
    <location>
        <begin position="1"/>
        <end position="103"/>
    </location>
</feature>
<dbReference type="SUPFAM" id="SSF48726">
    <property type="entry name" value="Immunoglobulin"/>
    <property type="match status" value="1"/>
</dbReference>
<evidence type="ECO:0000256" key="1">
    <source>
        <dbReference type="SAM" id="SignalP"/>
    </source>
</evidence>
<dbReference type="InterPro" id="IPR036179">
    <property type="entry name" value="Ig-like_dom_sf"/>
</dbReference>
<reference evidence="3" key="1">
    <citation type="submission" date="2022-08" db="UniProtKB">
        <authorList>
            <consortium name="EnsemblMetazoa"/>
        </authorList>
    </citation>
    <scope>IDENTIFICATION</scope>
    <source>
        <strain evidence="3">05x7-T-G4-1.051#20</strain>
    </source>
</reference>
<dbReference type="AlphaFoldDB" id="A0A8W8HU73"/>
<dbReference type="PROSITE" id="PS50835">
    <property type="entry name" value="IG_LIKE"/>
    <property type="match status" value="1"/>
</dbReference>
<dbReference type="EnsemblMetazoa" id="G11068.3">
    <property type="protein sequence ID" value="G11068.3:cds"/>
    <property type="gene ID" value="G11068"/>
</dbReference>
<dbReference type="EnsemblMetazoa" id="G11068.1">
    <property type="protein sequence ID" value="G11068.1:cds"/>
    <property type="gene ID" value="G11068"/>
</dbReference>
<dbReference type="Gene3D" id="2.60.40.10">
    <property type="entry name" value="Immunoglobulins"/>
    <property type="match status" value="1"/>
</dbReference>